<keyword evidence="4" id="KW-1185">Reference proteome</keyword>
<dbReference type="PANTHER" id="PTHR46535">
    <property type="entry name" value="NEDD4-BINDING PROTEIN 2"/>
    <property type="match status" value="1"/>
</dbReference>
<dbReference type="InterPro" id="IPR052772">
    <property type="entry name" value="Endo/PolyKinase_Domain-Protein"/>
</dbReference>
<feature type="region of interest" description="Disordered" evidence="1">
    <location>
        <begin position="58"/>
        <end position="106"/>
    </location>
</feature>
<organism evidence="3 4">
    <name type="scientific">Sistotremastrum suecicum HHB10207 ss-3</name>
    <dbReference type="NCBI Taxonomy" id="1314776"/>
    <lineage>
        <taxon>Eukaryota</taxon>
        <taxon>Fungi</taxon>
        <taxon>Dikarya</taxon>
        <taxon>Basidiomycota</taxon>
        <taxon>Agaricomycotina</taxon>
        <taxon>Agaricomycetes</taxon>
        <taxon>Sistotremastrales</taxon>
        <taxon>Sistotremastraceae</taxon>
        <taxon>Sistotremastrum</taxon>
    </lineage>
</organism>
<feature type="compositionally biased region" description="Low complexity" evidence="1">
    <location>
        <begin position="96"/>
        <end position="106"/>
    </location>
</feature>
<feature type="compositionally biased region" description="Polar residues" evidence="1">
    <location>
        <begin position="60"/>
        <end position="94"/>
    </location>
</feature>
<dbReference type="Proteomes" id="UP000076798">
    <property type="component" value="Unassembled WGS sequence"/>
</dbReference>
<dbReference type="OrthoDB" id="3231855at2759"/>
<feature type="compositionally biased region" description="Pro residues" evidence="1">
    <location>
        <begin position="390"/>
        <end position="409"/>
    </location>
</feature>
<reference evidence="3 4" key="1">
    <citation type="journal article" date="2016" name="Mol. Biol. Evol.">
        <title>Comparative Genomics of Early-Diverging Mushroom-Forming Fungi Provides Insights into the Origins of Lignocellulose Decay Capabilities.</title>
        <authorList>
            <person name="Nagy L.G."/>
            <person name="Riley R."/>
            <person name="Tritt A."/>
            <person name="Adam C."/>
            <person name="Daum C."/>
            <person name="Floudas D."/>
            <person name="Sun H."/>
            <person name="Yadav J.S."/>
            <person name="Pangilinan J."/>
            <person name="Larsson K.H."/>
            <person name="Matsuura K."/>
            <person name="Barry K."/>
            <person name="Labutti K."/>
            <person name="Kuo R."/>
            <person name="Ohm R.A."/>
            <person name="Bhattacharya S.S."/>
            <person name="Shirouzu T."/>
            <person name="Yoshinaga Y."/>
            <person name="Martin F.M."/>
            <person name="Grigoriev I.V."/>
            <person name="Hibbett D.S."/>
        </authorList>
    </citation>
    <scope>NUCLEOTIDE SEQUENCE [LARGE SCALE GENOMIC DNA]</scope>
    <source>
        <strain evidence="3 4">HHB10207 ss-3</strain>
    </source>
</reference>
<evidence type="ECO:0000313" key="3">
    <source>
        <dbReference type="EMBL" id="KZT43250.1"/>
    </source>
</evidence>
<protein>
    <recommendedName>
        <fullName evidence="2">Smr domain-containing protein</fullName>
    </recommendedName>
</protein>
<dbReference type="PANTHER" id="PTHR46535:SF1">
    <property type="entry name" value="NEDD4-BINDING PROTEIN 2"/>
    <property type="match status" value="1"/>
</dbReference>
<dbReference type="GO" id="GO:0005634">
    <property type="term" value="C:nucleus"/>
    <property type="evidence" value="ECO:0007669"/>
    <property type="project" value="TreeGrafter"/>
</dbReference>
<accession>A0A166HZY2</accession>
<evidence type="ECO:0000313" key="4">
    <source>
        <dbReference type="Proteomes" id="UP000076798"/>
    </source>
</evidence>
<dbReference type="EMBL" id="KV428009">
    <property type="protein sequence ID" value="KZT43250.1"/>
    <property type="molecule type" value="Genomic_DNA"/>
</dbReference>
<dbReference type="SUPFAM" id="SSF160443">
    <property type="entry name" value="SMR domain-like"/>
    <property type="match status" value="1"/>
</dbReference>
<dbReference type="STRING" id="1314776.A0A166HZY2"/>
<dbReference type="AlphaFoldDB" id="A0A166HZY2"/>
<evidence type="ECO:0000259" key="2">
    <source>
        <dbReference type="PROSITE" id="PS50828"/>
    </source>
</evidence>
<dbReference type="Gene3D" id="3.30.1370.110">
    <property type="match status" value="1"/>
</dbReference>
<feature type="compositionally biased region" description="Low complexity" evidence="1">
    <location>
        <begin position="375"/>
        <end position="389"/>
    </location>
</feature>
<feature type="domain" description="Smr" evidence="2">
    <location>
        <begin position="570"/>
        <end position="646"/>
    </location>
</feature>
<proteinExistence type="predicted"/>
<dbReference type="SMART" id="SM00463">
    <property type="entry name" value="SMR"/>
    <property type="match status" value="1"/>
</dbReference>
<feature type="region of interest" description="Disordered" evidence="1">
    <location>
        <begin position="355"/>
        <end position="432"/>
    </location>
</feature>
<evidence type="ECO:0000256" key="1">
    <source>
        <dbReference type="SAM" id="MobiDB-lite"/>
    </source>
</evidence>
<dbReference type="Pfam" id="PF01713">
    <property type="entry name" value="Smr"/>
    <property type="match status" value="1"/>
</dbReference>
<dbReference type="PROSITE" id="PS50828">
    <property type="entry name" value="SMR"/>
    <property type="match status" value="1"/>
</dbReference>
<dbReference type="InterPro" id="IPR036063">
    <property type="entry name" value="Smr_dom_sf"/>
</dbReference>
<sequence>MSLPTRDQIQLQLEAEFCPPLDTALVAAFLGDIPDSELHELRALEDVKASLRGQAEIARSQLSDTSPEDSATQSLLGDTESESPSANHSSTDPHQSSDIASSDTSISQSSSQAALTFLHTVFPHLPHEALVEALQAAAGSDDGYISPSDDGSDSVDMEHVVAELLTQEHIRDLEERGLEALDPLSNPIEQPWTSVQKKQKRSGFKGKKLVISDVRQQQHAPSPAKDMGVMSSDPWTQVSSLASYLSELVAGTPPLHFTSYLHKPEYASPALAIRASLSALPGKAINQSDSSESLFILLELLDATIPSYDEYTLEQKDLVKADAKLCLMVCDTPDAALSLVQLLQELDEDTQTGRTKGLYHAPASPVLSPTSPQRPSSVISISKPPKSVTPLPPPSAPPPLQNKHPPTPSHRPSGPLNGWTEVAPKPPKPPLQHPLSAHIPAYNINNVPKKKPRGPPIHPHKHYASTSTPHIGGIHTAKLPQVSAFARGHSPEWYRQQQAALMQRRRDALLQASKHWHSRRLNGGMGSAALYYAERARTLGEEQRKVALDLAREVVHSKRQAGWGTTKDTIDLHGVTVEEALVIVREALTEGEAGHSAARPLSIITGVGRHSHNRVGVLGPAVRTMLTGEGWNVTKHDGGLVVRGRI</sequence>
<gene>
    <name evidence="3" type="ORF">SISSUDRAFT_1040717</name>
</gene>
<dbReference type="GO" id="GO:0004519">
    <property type="term" value="F:endonuclease activity"/>
    <property type="evidence" value="ECO:0007669"/>
    <property type="project" value="TreeGrafter"/>
</dbReference>
<name>A0A166HZY2_9AGAM</name>
<dbReference type="InterPro" id="IPR002625">
    <property type="entry name" value="Smr_dom"/>
</dbReference>